<dbReference type="EMBL" id="CCXY01000144">
    <property type="protein sequence ID" value="CEG12425.1"/>
    <property type="molecule type" value="Genomic_DNA"/>
</dbReference>
<sequence>MEIGYNYISETPEKAVKVCGKDLDVSFKASVNVVKALKGMKMENAMKYLDDVATFKDFIPYVKFCKGAGHRSAIGGKGGPGRYPVKICKEVLKLLRSAERNAEHKPGIDAKNLIISHIQALQGAKRKKAKPTGRRATWATRVTHIQIVLEEMKENEKIKNTTTKKNKKEMKKEIRI</sequence>
<dbReference type="GO" id="GO:0022625">
    <property type="term" value="C:cytosolic large ribosomal subunit"/>
    <property type="evidence" value="ECO:0007669"/>
    <property type="project" value="TreeGrafter"/>
</dbReference>
<dbReference type="NCBIfam" id="TIGR01038">
    <property type="entry name" value="uL22_arch_euk"/>
    <property type="match status" value="1"/>
</dbReference>
<keyword evidence="2 4" id="KW-0689">Ribosomal protein</keyword>
<dbReference type="InterPro" id="IPR005721">
    <property type="entry name" value="Ribosomal_uL22_euk/arc"/>
</dbReference>
<dbReference type="PANTHER" id="PTHR11593:SF10">
    <property type="entry name" value="60S RIBOSOMAL PROTEIN L17"/>
    <property type="match status" value="1"/>
</dbReference>
<dbReference type="GO" id="GO:0002181">
    <property type="term" value="P:cytoplasmic translation"/>
    <property type="evidence" value="ECO:0007669"/>
    <property type="project" value="TreeGrafter"/>
</dbReference>
<protein>
    <submittedName>
        <fullName evidence="4">Putative 60S ribosomal protein L17-2</fullName>
    </submittedName>
</protein>
<name>A0A098EBL6_9ZZZZ</name>
<dbReference type="Gene3D" id="3.90.470.10">
    <property type="entry name" value="Ribosomal protein L22/L17"/>
    <property type="match status" value="1"/>
</dbReference>
<dbReference type="AlphaFoldDB" id="A0A098EBL6"/>
<comment type="similarity">
    <text evidence="1">Belongs to the universal ribosomal protein uL22 family.</text>
</comment>
<gene>
    <name evidence="4" type="ORF">MSIBF_A2280006</name>
</gene>
<dbReference type="GO" id="GO:0003735">
    <property type="term" value="F:structural constituent of ribosome"/>
    <property type="evidence" value="ECO:0007669"/>
    <property type="project" value="InterPro"/>
</dbReference>
<proteinExistence type="inferred from homology"/>
<evidence type="ECO:0000256" key="1">
    <source>
        <dbReference type="ARBA" id="ARBA00009451"/>
    </source>
</evidence>
<dbReference type="SUPFAM" id="SSF54843">
    <property type="entry name" value="Ribosomal protein L22"/>
    <property type="match status" value="1"/>
</dbReference>
<dbReference type="PANTHER" id="PTHR11593">
    <property type="entry name" value="60S RIBOSOMAL PROTEIN L17"/>
    <property type="match status" value="1"/>
</dbReference>
<evidence type="ECO:0000256" key="3">
    <source>
        <dbReference type="ARBA" id="ARBA00023274"/>
    </source>
</evidence>
<evidence type="ECO:0000313" key="4">
    <source>
        <dbReference type="EMBL" id="CEG12425.1"/>
    </source>
</evidence>
<reference evidence="4" key="1">
    <citation type="submission" date="2014-09" db="EMBL/GenBank/DDBJ databases">
        <authorList>
            <person name="Probst J Alexander"/>
        </authorList>
    </citation>
    <scope>NUCLEOTIDE SEQUENCE</scope>
</reference>
<organism evidence="4">
    <name type="scientific">groundwater metagenome</name>
    <dbReference type="NCBI Taxonomy" id="717931"/>
    <lineage>
        <taxon>unclassified sequences</taxon>
        <taxon>metagenomes</taxon>
        <taxon>ecological metagenomes</taxon>
    </lineage>
</organism>
<dbReference type="InterPro" id="IPR036394">
    <property type="entry name" value="Ribosomal_uL22_sf"/>
</dbReference>
<accession>A0A098EBL6</accession>
<dbReference type="InterPro" id="IPR001063">
    <property type="entry name" value="Ribosomal_uL22"/>
</dbReference>
<dbReference type="Pfam" id="PF00237">
    <property type="entry name" value="Ribosomal_L22"/>
    <property type="match status" value="1"/>
</dbReference>
<evidence type="ECO:0000256" key="2">
    <source>
        <dbReference type="ARBA" id="ARBA00022980"/>
    </source>
</evidence>
<keyword evidence="3" id="KW-0687">Ribonucleoprotein</keyword>